<dbReference type="AlphaFoldDB" id="A0ABD1ZHG0"/>
<name>A0ABD1ZHG0_9MARC</name>
<evidence type="ECO:0000256" key="1">
    <source>
        <dbReference type="SAM" id="MobiDB-lite"/>
    </source>
</evidence>
<sequence>MWVPQGRAVGSARSGQDRSIGPRGRGMAAARSRRGAVFLHGHNGVEAWASWDRGMMMHFPAGTMASECRGLSCI</sequence>
<keyword evidence="3" id="KW-1185">Reference proteome</keyword>
<proteinExistence type="predicted"/>
<accession>A0ABD1ZHG0</accession>
<reference evidence="2 3" key="1">
    <citation type="submission" date="2024-09" db="EMBL/GenBank/DDBJ databases">
        <title>Chromosome-scale assembly of Riccia fluitans.</title>
        <authorList>
            <person name="Paukszto L."/>
            <person name="Sawicki J."/>
            <person name="Karawczyk K."/>
            <person name="Piernik-Szablinska J."/>
            <person name="Szczecinska M."/>
            <person name="Mazdziarz M."/>
        </authorList>
    </citation>
    <scope>NUCLEOTIDE SEQUENCE [LARGE SCALE GENOMIC DNA]</scope>
    <source>
        <strain evidence="2">Rf_01</strain>
        <tissue evidence="2">Aerial parts of the thallus</tissue>
    </source>
</reference>
<feature type="region of interest" description="Disordered" evidence="1">
    <location>
        <begin position="1"/>
        <end position="28"/>
    </location>
</feature>
<dbReference type="EMBL" id="JBHFFA010000001">
    <property type="protein sequence ID" value="KAL2649474.1"/>
    <property type="molecule type" value="Genomic_DNA"/>
</dbReference>
<dbReference type="Proteomes" id="UP001605036">
    <property type="component" value="Unassembled WGS sequence"/>
</dbReference>
<gene>
    <name evidence="2" type="ORF">R1flu_017602</name>
</gene>
<protein>
    <submittedName>
        <fullName evidence="2">Uncharacterized protein</fullName>
    </submittedName>
</protein>
<evidence type="ECO:0000313" key="3">
    <source>
        <dbReference type="Proteomes" id="UP001605036"/>
    </source>
</evidence>
<evidence type="ECO:0000313" key="2">
    <source>
        <dbReference type="EMBL" id="KAL2649474.1"/>
    </source>
</evidence>
<organism evidence="2 3">
    <name type="scientific">Riccia fluitans</name>
    <dbReference type="NCBI Taxonomy" id="41844"/>
    <lineage>
        <taxon>Eukaryota</taxon>
        <taxon>Viridiplantae</taxon>
        <taxon>Streptophyta</taxon>
        <taxon>Embryophyta</taxon>
        <taxon>Marchantiophyta</taxon>
        <taxon>Marchantiopsida</taxon>
        <taxon>Marchantiidae</taxon>
        <taxon>Marchantiales</taxon>
        <taxon>Ricciaceae</taxon>
        <taxon>Riccia</taxon>
    </lineage>
</organism>
<comment type="caution">
    <text evidence="2">The sequence shown here is derived from an EMBL/GenBank/DDBJ whole genome shotgun (WGS) entry which is preliminary data.</text>
</comment>